<reference evidence="1 2" key="1">
    <citation type="submission" date="2015-09" db="EMBL/GenBank/DDBJ databases">
        <authorList>
            <consortium name="Swine Surveillance"/>
        </authorList>
    </citation>
    <scope>NUCLEOTIDE SEQUENCE [LARGE SCALE GENOMIC DNA]</scope>
    <source>
        <strain evidence="1 2">CECT 8399</strain>
    </source>
</reference>
<protein>
    <recommendedName>
        <fullName evidence="3">Phosphoadenosine phosphosulfate reductase</fullName>
    </recommendedName>
</protein>
<accession>A0A0P1H577</accession>
<dbReference type="RefSeq" id="WP_058284257.1">
    <property type="nucleotide sequence ID" value="NZ_CYSR01000002.1"/>
</dbReference>
<dbReference type="Proteomes" id="UP000051326">
    <property type="component" value="Unassembled WGS sequence"/>
</dbReference>
<sequence>MFGEDLDFKAVPPALDADEVRTVADVNGQAPELCILLYQRYGCSIDFVSLDRKGTPKAPDDAAVQGWLARLEQAGVDRDAIRVADTARRPGSYDVILALNGFGARHKIQNFKPLLDRALHPLSRLVIEIRKGSGSYPFLKAYGSCNTLLPPETGRNGLAILSAEPQEVLPPSGEWSRVARQLAGKEGFFDALEEHSFLFMPRGKTLVVTFDNLDIAMTKRDDRRPWGFGFIEAQGWSMLGVMANGWTWFRHPEVTRKFEALRDSGFFTQFSRVVFYGASMGGYAAAAYAAAAPGATVFAISPQSTLDKTLVPWEIRYKKVWDRDFSGPFGDAAQASQAAGEVHIMFDPYVAPDAAHAARFTGANVRLWRCPLLGHRLGSSLQQMGILQEIARDAITGGLTAHQFHRLLRRRHSFPRFQRELANLALDRGHPRLAQRVCDYILRQRDDRFFRRLKARL</sequence>
<dbReference type="InterPro" id="IPR029058">
    <property type="entry name" value="AB_hydrolase_fold"/>
</dbReference>
<evidence type="ECO:0008006" key="3">
    <source>
        <dbReference type="Google" id="ProtNLM"/>
    </source>
</evidence>
<evidence type="ECO:0000313" key="1">
    <source>
        <dbReference type="EMBL" id="CUH97992.1"/>
    </source>
</evidence>
<organism evidence="1 2">
    <name type="scientific">Leisingera aquaemixtae</name>
    <dbReference type="NCBI Taxonomy" id="1396826"/>
    <lineage>
        <taxon>Bacteria</taxon>
        <taxon>Pseudomonadati</taxon>
        <taxon>Pseudomonadota</taxon>
        <taxon>Alphaproteobacteria</taxon>
        <taxon>Rhodobacterales</taxon>
        <taxon>Roseobacteraceae</taxon>
        <taxon>Leisingera</taxon>
    </lineage>
</organism>
<dbReference type="Gene3D" id="3.40.50.1820">
    <property type="entry name" value="alpha/beta hydrolase"/>
    <property type="match status" value="1"/>
</dbReference>
<dbReference type="AlphaFoldDB" id="A0A0P1H577"/>
<dbReference type="SUPFAM" id="SSF53474">
    <property type="entry name" value="alpha/beta-Hydrolases"/>
    <property type="match status" value="1"/>
</dbReference>
<dbReference type="STRING" id="1396826.PHA8399_00096"/>
<evidence type="ECO:0000313" key="2">
    <source>
        <dbReference type="Proteomes" id="UP000051326"/>
    </source>
</evidence>
<dbReference type="EMBL" id="CYSR01000002">
    <property type="protein sequence ID" value="CUH97992.1"/>
    <property type="molecule type" value="Genomic_DNA"/>
</dbReference>
<name>A0A0P1H577_9RHOB</name>
<gene>
    <name evidence="1" type="ORF">PHA8399_00096</name>
</gene>
<proteinExistence type="predicted"/>